<reference evidence="2" key="1">
    <citation type="submission" date="2019-12" db="EMBL/GenBank/DDBJ databases">
        <title>Genome sequencing and annotation of Brassica cretica.</title>
        <authorList>
            <person name="Studholme D.J."/>
            <person name="Sarris P.F."/>
        </authorList>
    </citation>
    <scope>NUCLEOTIDE SEQUENCE</scope>
    <source>
        <strain evidence="2">PFS-102/07</strain>
        <tissue evidence="2">Leaf</tissue>
    </source>
</reference>
<dbReference type="Gene3D" id="3.30.710.10">
    <property type="entry name" value="Potassium Channel Kv1.1, Chain A"/>
    <property type="match status" value="1"/>
</dbReference>
<dbReference type="AlphaFoldDB" id="A0A8S9M880"/>
<proteinExistence type="predicted"/>
<organism evidence="2">
    <name type="scientific">Brassica cretica</name>
    <name type="common">Mustard</name>
    <dbReference type="NCBI Taxonomy" id="69181"/>
    <lineage>
        <taxon>Eukaryota</taxon>
        <taxon>Viridiplantae</taxon>
        <taxon>Streptophyta</taxon>
        <taxon>Embryophyta</taxon>
        <taxon>Tracheophyta</taxon>
        <taxon>Spermatophyta</taxon>
        <taxon>Magnoliopsida</taxon>
        <taxon>eudicotyledons</taxon>
        <taxon>Gunneridae</taxon>
        <taxon>Pentapetalae</taxon>
        <taxon>rosids</taxon>
        <taxon>malvids</taxon>
        <taxon>Brassicales</taxon>
        <taxon>Brassicaceae</taxon>
        <taxon>Brassiceae</taxon>
        <taxon>Brassica</taxon>
    </lineage>
</organism>
<dbReference type="SUPFAM" id="SSF81382">
    <property type="entry name" value="Skp1 dimerisation domain-like"/>
    <property type="match status" value="1"/>
</dbReference>
<dbReference type="EMBL" id="QGKY02000089">
    <property type="protein sequence ID" value="KAF2614089.1"/>
    <property type="molecule type" value="Genomic_DNA"/>
</dbReference>
<dbReference type="InterPro" id="IPR036296">
    <property type="entry name" value="SKP1-like_dim_sf"/>
</dbReference>
<protein>
    <submittedName>
        <fullName evidence="2">Uncharacterized protein</fullName>
    </submittedName>
</protein>
<comment type="pathway">
    <text evidence="1">Protein modification; protein ubiquitination.</text>
</comment>
<dbReference type="InterPro" id="IPR011333">
    <property type="entry name" value="SKP1/BTB/POZ_sf"/>
</dbReference>
<dbReference type="GO" id="GO:0006511">
    <property type="term" value="P:ubiquitin-dependent protein catabolic process"/>
    <property type="evidence" value="ECO:0007669"/>
    <property type="project" value="InterPro"/>
</dbReference>
<sequence length="245" mass="28022">MGVCSDKTSDEPLSIEAYAARYKGRTKIIRLLFIAKHLDQESCQIQALKMPYYEIKKGLIKLIQNLEVLIMSLETISEASKTIFPGLEKELQELITDNPTSEYCEKHVDAKYSLDETIKENVRSLDAKLMKVNQLTFFDLINAADYFGIPSLIDLAFKKSLALLKAIHGLGMKEVRSPQDTLLDTTVLSRLKKFSQTDKLKKMALRVLMVLMREYPISAFPRRKLPKSCYKLNGRTEQGDEEHKL</sequence>
<evidence type="ECO:0000313" key="2">
    <source>
        <dbReference type="EMBL" id="KAF2614089.1"/>
    </source>
</evidence>
<name>A0A8S9M880_BRACR</name>
<evidence type="ECO:0000256" key="1">
    <source>
        <dbReference type="ARBA" id="ARBA00004906"/>
    </source>
</evidence>
<accession>A0A8S9M880</accession>
<comment type="caution">
    <text evidence="2">The sequence shown here is derived from an EMBL/GenBank/DDBJ whole genome shotgun (WGS) entry which is preliminary data.</text>
</comment>
<gene>
    <name evidence="2" type="ORF">F2Q70_00008403</name>
</gene>